<dbReference type="Pfam" id="PF03140">
    <property type="entry name" value="DUF247"/>
    <property type="match status" value="1"/>
</dbReference>
<dbReference type="InterPro" id="IPR004158">
    <property type="entry name" value="DUF247_pln"/>
</dbReference>
<dbReference type="PANTHER" id="PTHR31549">
    <property type="entry name" value="PROTEIN, PUTATIVE (DUF247)-RELATED-RELATED"/>
    <property type="match status" value="1"/>
</dbReference>
<dbReference type="AlphaFoldDB" id="A0AAV6Y989"/>
<dbReference type="EMBL" id="WHWC01000001">
    <property type="protein sequence ID" value="KAG8391203.1"/>
    <property type="molecule type" value="Genomic_DNA"/>
</dbReference>
<keyword evidence="3" id="KW-1185">Reference proteome</keyword>
<protein>
    <submittedName>
        <fullName evidence="2">Uncharacterized protein</fullName>
    </submittedName>
</protein>
<organism evidence="2 3">
    <name type="scientific">Buddleja alternifolia</name>
    <dbReference type="NCBI Taxonomy" id="168488"/>
    <lineage>
        <taxon>Eukaryota</taxon>
        <taxon>Viridiplantae</taxon>
        <taxon>Streptophyta</taxon>
        <taxon>Embryophyta</taxon>
        <taxon>Tracheophyta</taxon>
        <taxon>Spermatophyta</taxon>
        <taxon>Magnoliopsida</taxon>
        <taxon>eudicotyledons</taxon>
        <taxon>Gunneridae</taxon>
        <taxon>Pentapetalae</taxon>
        <taxon>asterids</taxon>
        <taxon>lamiids</taxon>
        <taxon>Lamiales</taxon>
        <taxon>Scrophulariaceae</taxon>
        <taxon>Buddlejeae</taxon>
        <taxon>Buddleja</taxon>
    </lineage>
</organism>
<reference evidence="2" key="1">
    <citation type="submission" date="2019-10" db="EMBL/GenBank/DDBJ databases">
        <authorList>
            <person name="Zhang R."/>
            <person name="Pan Y."/>
            <person name="Wang J."/>
            <person name="Ma R."/>
            <person name="Yu S."/>
        </authorList>
    </citation>
    <scope>NUCLEOTIDE SEQUENCE</scope>
    <source>
        <strain evidence="2">LA-IB0</strain>
        <tissue evidence="2">Leaf</tissue>
    </source>
</reference>
<evidence type="ECO:0000256" key="1">
    <source>
        <dbReference type="SAM" id="Phobius"/>
    </source>
</evidence>
<dbReference type="PANTHER" id="PTHR31549:SF129">
    <property type="entry name" value="DUF4220 DOMAIN-CONTAINING PROTEIN"/>
    <property type="match status" value="1"/>
</dbReference>
<keyword evidence="1" id="KW-0472">Membrane</keyword>
<accession>A0AAV6Y989</accession>
<comment type="caution">
    <text evidence="2">The sequence shown here is derived from an EMBL/GenBank/DDBJ whole genome shotgun (WGS) entry which is preliminary data.</text>
</comment>
<feature type="transmembrane region" description="Helical" evidence="1">
    <location>
        <begin position="493"/>
        <end position="516"/>
    </location>
</feature>
<evidence type="ECO:0000313" key="3">
    <source>
        <dbReference type="Proteomes" id="UP000826271"/>
    </source>
</evidence>
<evidence type="ECO:0000313" key="2">
    <source>
        <dbReference type="EMBL" id="KAG8391203.1"/>
    </source>
</evidence>
<dbReference type="Proteomes" id="UP000826271">
    <property type="component" value="Unassembled WGS sequence"/>
</dbReference>
<name>A0AAV6Y989_9LAMI</name>
<gene>
    <name evidence="2" type="ORF">BUALT_Bualt01G0163400</name>
</gene>
<proteinExistence type="predicted"/>
<keyword evidence="1" id="KW-1133">Transmembrane helix</keyword>
<sequence length="523" mass="60992">MFPQNERSDSIKHLFVTCQEFSNLLESSQPRERRGSYRRQIHRVPPQLKRNEKEHVYEPLTVSLGPYHHGKPDLRRAEEFKYTSLHWCASGSDEKKSFFYNKVLEGIDEIRGCYADVSIVDNFDDKALALMMLLDACFLINFMETRTRTESNFEEWRNRLGMAAAIPFTSRDIMVLENQIPFQFMGWMMIRKTGMLVTIPGEDKDPPRHILEACWRVVVGENCHNESSHQQSGITFHFRWPRFMRRLKKKDQRYDNREWTSQTGRSIMDLKAKGIKFEPSLSTSIRDVKFNSFAFHGHLQLPVGYISESTRVTLSNMIAYEISPDSNNDLALLSYTSFLKSLIQSPNDVKELQEKGILFNKFSNNEEVVKILKEIYTFGLVNFNIYEDVNLRIREHCNSKSKTWMADLIHTCVDLYSWQAYGSFYQGIFRFLTTTLNDPNRHEDFRPASKIESSSLSLKDIAEQDIKENPAMIYMRGVLEFPRCGFGALAVRVLKYIVSLLNLISCILLCSSFCLIRSRMFLF</sequence>
<keyword evidence="1" id="KW-0812">Transmembrane</keyword>